<accession>A0AAN4ZG10</accession>
<reference evidence="2" key="1">
    <citation type="submission" date="2022-10" db="EMBL/GenBank/DDBJ databases">
        <title>Genome assembly of Pristionchus species.</title>
        <authorList>
            <person name="Yoshida K."/>
            <person name="Sommer R.J."/>
        </authorList>
    </citation>
    <scope>NUCLEOTIDE SEQUENCE [LARGE SCALE GENOMIC DNA]</scope>
    <source>
        <strain evidence="2">RS5460</strain>
    </source>
</reference>
<dbReference type="AlphaFoldDB" id="A0AAN4ZG10"/>
<evidence type="ECO:0000313" key="1">
    <source>
        <dbReference type="EMBL" id="GMR40447.1"/>
    </source>
</evidence>
<protein>
    <submittedName>
        <fullName evidence="1">Uncharacterized protein</fullName>
    </submittedName>
</protein>
<proteinExistence type="predicted"/>
<name>A0AAN4ZG10_9BILA</name>
<sequence length="167" mass="18058">IILHLCILPLAISAHLTVVNRCTTSINVLITTFSSGKGDRNLRGVLPGHTLVTDMNGRPGIEITTFFGVTLARMRMETPTDLRFHGADPNFLGQTILVAGKTGESDLQNALITFHAGTKGSVGNDRLTTPFDCSGPKIVRGGYETCWLNYLFSESDFGGRIVVSMCQ</sequence>
<comment type="caution">
    <text evidence="1">The sequence shown here is derived from an EMBL/GenBank/DDBJ whole genome shotgun (WGS) entry which is preliminary data.</text>
</comment>
<gene>
    <name evidence="1" type="ORF">PMAYCL1PPCAC_10642</name>
</gene>
<organism evidence="1 2">
    <name type="scientific">Pristionchus mayeri</name>
    <dbReference type="NCBI Taxonomy" id="1317129"/>
    <lineage>
        <taxon>Eukaryota</taxon>
        <taxon>Metazoa</taxon>
        <taxon>Ecdysozoa</taxon>
        <taxon>Nematoda</taxon>
        <taxon>Chromadorea</taxon>
        <taxon>Rhabditida</taxon>
        <taxon>Rhabditina</taxon>
        <taxon>Diplogasteromorpha</taxon>
        <taxon>Diplogasteroidea</taxon>
        <taxon>Neodiplogasteridae</taxon>
        <taxon>Pristionchus</taxon>
    </lineage>
</organism>
<keyword evidence="2" id="KW-1185">Reference proteome</keyword>
<feature type="non-terminal residue" evidence="1">
    <location>
        <position position="1"/>
    </location>
</feature>
<evidence type="ECO:0000313" key="2">
    <source>
        <dbReference type="Proteomes" id="UP001328107"/>
    </source>
</evidence>
<dbReference type="EMBL" id="BTRK01000003">
    <property type="protein sequence ID" value="GMR40447.1"/>
    <property type="molecule type" value="Genomic_DNA"/>
</dbReference>
<dbReference type="Proteomes" id="UP001328107">
    <property type="component" value="Unassembled WGS sequence"/>
</dbReference>